<dbReference type="GeneTree" id="ENSGT00950000182818"/>
<proteinExistence type="inferred from homology"/>
<dbReference type="SUPFAM" id="SSF47266">
    <property type="entry name" value="4-helical cytokines"/>
    <property type="match status" value="1"/>
</dbReference>
<evidence type="ECO:0000256" key="1">
    <source>
        <dbReference type="ARBA" id="ARBA00004613"/>
    </source>
</evidence>
<protein>
    <recommendedName>
        <fullName evidence="11">Growth hormone</fullName>
    </recommendedName>
</protein>
<comment type="subcellular location">
    <subcellularLocation>
        <location evidence="1 7">Secreted</location>
    </subcellularLocation>
</comment>
<dbReference type="InterPro" id="IPR009079">
    <property type="entry name" value="4_helix_cytokine-like_core"/>
</dbReference>
<dbReference type="PANTHER" id="PTHR11417">
    <property type="entry name" value="SOMATOTROPIN,PROLACTIN"/>
    <property type="match status" value="1"/>
</dbReference>
<feature type="chain" id="PRO_5014460309" description="Growth hormone" evidence="8">
    <location>
        <begin position="27"/>
        <end position="177"/>
    </location>
</feature>
<dbReference type="PROSITE" id="PS00338">
    <property type="entry name" value="SOMATOTROPIN_2"/>
    <property type="match status" value="1"/>
</dbReference>
<feature type="signal peptide" evidence="8">
    <location>
        <begin position="1"/>
        <end position="26"/>
    </location>
</feature>
<keyword evidence="10" id="KW-1185">Reference proteome</keyword>
<evidence type="ECO:0000256" key="7">
    <source>
        <dbReference type="RuleBase" id="RU003618"/>
    </source>
</evidence>
<dbReference type="OMA" id="NSQVAFC"/>
<evidence type="ECO:0000256" key="4">
    <source>
        <dbReference type="ARBA" id="ARBA00022702"/>
    </source>
</evidence>
<dbReference type="GO" id="GO:0045927">
    <property type="term" value="P:positive regulation of growth"/>
    <property type="evidence" value="ECO:0007669"/>
    <property type="project" value="TreeGrafter"/>
</dbReference>
<sequence>MAASFRMSLLLALALLCPPWFQETGAFPRIPLSRLFSDAMLRAHQLHHLGFDTYHEFKLELLHICLLLIQSWLEPMQLLGSVFANSQLHNVLSTDVYEYLKDLEEGIQTLMERLEDGSPRTGEIFTQTYSKFDRNSQSDDPLLNNYMMLFCFRKDMNKVETFLHVVQCRSVEGSCGL</sequence>
<dbReference type="Pfam" id="PF00103">
    <property type="entry name" value="Hormone_1"/>
    <property type="match status" value="1"/>
</dbReference>
<dbReference type="GO" id="GO:0046872">
    <property type="term" value="F:metal ion binding"/>
    <property type="evidence" value="ECO:0007669"/>
    <property type="project" value="UniProtKB-KW"/>
</dbReference>
<organism evidence="9 10">
    <name type="scientific">Saimiri boliviensis boliviensis</name>
    <name type="common">Bolivian squirrel monkey</name>
    <dbReference type="NCBI Taxonomy" id="39432"/>
    <lineage>
        <taxon>Eukaryota</taxon>
        <taxon>Metazoa</taxon>
        <taxon>Chordata</taxon>
        <taxon>Craniata</taxon>
        <taxon>Vertebrata</taxon>
        <taxon>Euteleostomi</taxon>
        <taxon>Mammalia</taxon>
        <taxon>Eutheria</taxon>
        <taxon>Euarchontoglires</taxon>
        <taxon>Primates</taxon>
        <taxon>Haplorrhini</taxon>
        <taxon>Platyrrhini</taxon>
        <taxon>Cebidae</taxon>
        <taxon>Saimiriinae</taxon>
        <taxon>Saimiri</taxon>
    </lineage>
</organism>
<keyword evidence="4 7" id="KW-0372">Hormone</keyword>
<evidence type="ECO:0000256" key="5">
    <source>
        <dbReference type="ARBA" id="ARBA00049615"/>
    </source>
</evidence>
<dbReference type="GO" id="GO:0005615">
    <property type="term" value="C:extracellular space"/>
    <property type="evidence" value="ECO:0007669"/>
    <property type="project" value="TreeGrafter"/>
</dbReference>
<dbReference type="GO" id="GO:0005179">
    <property type="term" value="F:hormone activity"/>
    <property type="evidence" value="ECO:0007669"/>
    <property type="project" value="UniProtKB-KW"/>
</dbReference>
<reference evidence="9" key="1">
    <citation type="submission" date="2025-08" db="UniProtKB">
        <authorList>
            <consortium name="Ensembl"/>
        </authorList>
    </citation>
    <scope>IDENTIFICATION</scope>
</reference>
<accession>A0A2K6T5N7</accession>
<dbReference type="Proteomes" id="UP000233220">
    <property type="component" value="Unplaced"/>
</dbReference>
<evidence type="ECO:0000256" key="2">
    <source>
        <dbReference type="ARBA" id="ARBA00008474"/>
    </source>
</evidence>
<dbReference type="Ensembl" id="ENSSBOT00000031748.1">
    <property type="protein sequence ID" value="ENSSBOP00000014950.1"/>
    <property type="gene ID" value="ENSSBOG00000024210.1"/>
</dbReference>
<dbReference type="InterPro" id="IPR001400">
    <property type="entry name" value="Somatotropin/Prolactin"/>
</dbReference>
<comment type="similarity">
    <text evidence="2 7">Belongs to the somatotropin/prolactin family.</text>
</comment>
<evidence type="ECO:0000313" key="9">
    <source>
        <dbReference type="Ensembl" id="ENSSBOP00000014950.1"/>
    </source>
</evidence>
<evidence type="ECO:0000256" key="3">
    <source>
        <dbReference type="ARBA" id="ARBA00022525"/>
    </source>
</evidence>
<reference evidence="9" key="2">
    <citation type="submission" date="2025-09" db="UniProtKB">
        <authorList>
            <consortium name="Ensembl"/>
        </authorList>
    </citation>
    <scope>IDENTIFICATION</scope>
</reference>
<dbReference type="AlphaFoldDB" id="A0A2K6T5N7"/>
<dbReference type="GO" id="GO:0008083">
    <property type="term" value="F:growth factor activity"/>
    <property type="evidence" value="ECO:0007669"/>
    <property type="project" value="TreeGrafter"/>
</dbReference>
<dbReference type="GO" id="GO:0060396">
    <property type="term" value="P:growth hormone receptor signaling pathway"/>
    <property type="evidence" value="ECO:0007669"/>
    <property type="project" value="TreeGrafter"/>
</dbReference>
<name>A0A2K6T5N7_SAIBB</name>
<dbReference type="InterPro" id="IPR018116">
    <property type="entry name" value="Somatotropin_CS"/>
</dbReference>
<dbReference type="Gene3D" id="1.20.1250.10">
    <property type="match status" value="2"/>
</dbReference>
<feature type="binding site" evidence="6">
    <location>
        <position position="160"/>
    </location>
    <ligand>
        <name>Zn(2+)</name>
        <dbReference type="ChEBI" id="CHEBI:29105"/>
    </ligand>
</feature>
<evidence type="ECO:0008006" key="11">
    <source>
        <dbReference type="Google" id="ProtNLM"/>
    </source>
</evidence>
<dbReference type="GO" id="GO:0031667">
    <property type="term" value="P:response to nutrient levels"/>
    <property type="evidence" value="ECO:0007669"/>
    <property type="project" value="TreeGrafter"/>
</dbReference>
<keyword evidence="3" id="KW-0964">Secreted</keyword>
<keyword evidence="6" id="KW-0479">Metal-binding</keyword>
<evidence type="ECO:0000256" key="8">
    <source>
        <dbReference type="SAM" id="SignalP"/>
    </source>
</evidence>
<comment type="function">
    <text evidence="5">Plays an important role in growth control. Its major role in stimulating body growth is to stimulate the liver and other tissues to secrete IGF1. It stimulates both the differentiation and proliferation of myoblasts. It also stimulates amino acid uptake and protein synthesis in muscle and other tissues.</text>
</comment>
<dbReference type="PANTHER" id="PTHR11417:SF2">
    <property type="entry name" value="SOMATOTROPIN"/>
    <property type="match status" value="1"/>
</dbReference>
<keyword evidence="6" id="KW-0862">Zinc</keyword>
<evidence type="ECO:0000256" key="6">
    <source>
        <dbReference type="PIRSR" id="PIRSR601400-1"/>
    </source>
</evidence>
<dbReference type="GO" id="GO:0005131">
    <property type="term" value="F:growth hormone receptor binding"/>
    <property type="evidence" value="ECO:0007669"/>
    <property type="project" value="TreeGrafter"/>
</dbReference>
<dbReference type="PRINTS" id="PR00836">
    <property type="entry name" value="SOMATOTROPIN"/>
</dbReference>
<evidence type="ECO:0000313" key="10">
    <source>
        <dbReference type="Proteomes" id="UP000233220"/>
    </source>
</evidence>
<dbReference type="GO" id="GO:0046427">
    <property type="term" value="P:positive regulation of receptor signaling pathway via JAK-STAT"/>
    <property type="evidence" value="ECO:0007669"/>
    <property type="project" value="TreeGrafter"/>
</dbReference>
<dbReference type="GO" id="GO:0048513">
    <property type="term" value="P:animal organ development"/>
    <property type="evidence" value="ECO:0007669"/>
    <property type="project" value="TreeGrafter"/>
</dbReference>
<keyword evidence="8" id="KW-0732">Signal</keyword>